<keyword evidence="4" id="KW-1185">Reference proteome</keyword>
<dbReference type="Pfam" id="PF13193">
    <property type="entry name" value="AMP-binding_C"/>
    <property type="match status" value="1"/>
</dbReference>
<dbReference type="EMBL" id="CTEC01000002">
    <property type="protein sequence ID" value="CQD18537.1"/>
    <property type="molecule type" value="Genomic_DNA"/>
</dbReference>
<accession>A0A0U1DKX1</accession>
<dbReference type="PANTHER" id="PTHR43201">
    <property type="entry name" value="ACYL-COA SYNTHETASE"/>
    <property type="match status" value="1"/>
</dbReference>
<feature type="domain" description="AMP-binding enzyme C-terminal" evidence="2">
    <location>
        <begin position="420"/>
        <end position="497"/>
    </location>
</feature>
<organism evidence="3 4">
    <name type="scientific">Mycobacterium europaeum</name>
    <dbReference type="NCBI Taxonomy" id="761804"/>
    <lineage>
        <taxon>Bacteria</taxon>
        <taxon>Bacillati</taxon>
        <taxon>Actinomycetota</taxon>
        <taxon>Actinomycetes</taxon>
        <taxon>Mycobacteriales</taxon>
        <taxon>Mycobacteriaceae</taxon>
        <taxon>Mycobacterium</taxon>
        <taxon>Mycobacterium simiae complex</taxon>
    </lineage>
</organism>
<dbReference type="Pfam" id="PF00501">
    <property type="entry name" value="AMP-binding"/>
    <property type="match status" value="1"/>
</dbReference>
<dbReference type="Proteomes" id="UP000199601">
    <property type="component" value="Unassembled WGS sequence"/>
</dbReference>
<dbReference type="PANTHER" id="PTHR43201:SF32">
    <property type="entry name" value="2-SUCCINYLBENZOATE--COA LIGASE, CHLOROPLASTIC_PEROXISOMAL"/>
    <property type="match status" value="1"/>
</dbReference>
<proteinExistence type="predicted"/>
<dbReference type="InterPro" id="IPR020845">
    <property type="entry name" value="AMP-binding_CS"/>
</dbReference>
<dbReference type="InterPro" id="IPR045851">
    <property type="entry name" value="AMP-bd_C_sf"/>
</dbReference>
<keyword evidence="3" id="KW-0436">Ligase</keyword>
<dbReference type="PROSITE" id="PS00455">
    <property type="entry name" value="AMP_BINDING"/>
    <property type="match status" value="1"/>
</dbReference>
<dbReference type="RefSeq" id="WP_208859424.1">
    <property type="nucleotide sequence ID" value="NZ_CTEC01000002.1"/>
</dbReference>
<feature type="domain" description="AMP-dependent synthetase/ligase" evidence="1">
    <location>
        <begin position="11"/>
        <end position="369"/>
    </location>
</feature>
<dbReference type="InterPro" id="IPR025110">
    <property type="entry name" value="AMP-bd_C"/>
</dbReference>
<sequence length="512" mass="54745">MSARTIAGLLDEMAAARPGQPLLRDVDGDVLTAGEVALLSLAATKWLHDQGVRPGMTVAWQLPSTVPAALLMLALARSAVTQAPIIHIYRGREVAQAVEVGDADVLIVDASTAANAPAGVHVITVPDEFVAVLRGLPHTAHPELAPADRDAAEPQWIYFTSGTTGSPKGVVHSDATLLSAAKGFTEYLGLGSHPAETGTICFPIAHIGGMVYLSCALLAGYPLLMVPKFTPEQLPGLLAEHNITVAGGGSVVYQMLVSAQIGSGAAEPLMPGLRMLIGGGAPCPPELHRRVREHLGIPVVHAYGMTEAAMICVSRADDTTEQQIQTSGSAIPGSQIRIVRYEPDGTRTVLPPDTEGEIELRGANMTLGYRDERQWTEALTDDGWFRSGDRGLVRPDNHIVVTGRTKELIIRKGENVAPAEIESELLHHPMVDEVAVVGVPDELRGELVCAVVRRSPRHRDPTLDELCIFLDERGLMKQKWPERLAIVDDFPLTGLGKVAKAELARQIAHHGP</sequence>
<dbReference type="GO" id="GO:0006631">
    <property type="term" value="P:fatty acid metabolic process"/>
    <property type="evidence" value="ECO:0007669"/>
    <property type="project" value="TreeGrafter"/>
</dbReference>
<evidence type="ECO:0000259" key="2">
    <source>
        <dbReference type="Pfam" id="PF13193"/>
    </source>
</evidence>
<evidence type="ECO:0000313" key="4">
    <source>
        <dbReference type="Proteomes" id="UP000199601"/>
    </source>
</evidence>
<dbReference type="InterPro" id="IPR042099">
    <property type="entry name" value="ANL_N_sf"/>
</dbReference>
<dbReference type="InterPro" id="IPR000873">
    <property type="entry name" value="AMP-dep_synth/lig_dom"/>
</dbReference>
<evidence type="ECO:0000259" key="1">
    <source>
        <dbReference type="Pfam" id="PF00501"/>
    </source>
</evidence>
<dbReference type="AlphaFoldDB" id="A0A0U1DKX1"/>
<name>A0A0U1DKX1_9MYCO</name>
<dbReference type="Gene3D" id="3.30.300.30">
    <property type="match status" value="1"/>
</dbReference>
<gene>
    <name evidence="3" type="ORF">BN000_04218</name>
</gene>
<dbReference type="SUPFAM" id="SSF56801">
    <property type="entry name" value="Acetyl-CoA synthetase-like"/>
    <property type="match status" value="1"/>
</dbReference>
<evidence type="ECO:0000313" key="3">
    <source>
        <dbReference type="EMBL" id="CQD18537.1"/>
    </source>
</evidence>
<dbReference type="GO" id="GO:0031956">
    <property type="term" value="F:medium-chain fatty acid-CoA ligase activity"/>
    <property type="evidence" value="ECO:0007669"/>
    <property type="project" value="TreeGrafter"/>
</dbReference>
<reference evidence="4" key="1">
    <citation type="submission" date="2015-03" db="EMBL/GenBank/DDBJ databases">
        <authorList>
            <person name="Urmite Genomes"/>
        </authorList>
    </citation>
    <scope>NUCLEOTIDE SEQUENCE [LARGE SCALE GENOMIC DNA]</scope>
    <source>
        <strain evidence="4">CSUR P1344</strain>
    </source>
</reference>
<dbReference type="Gene3D" id="3.40.50.12780">
    <property type="entry name" value="N-terminal domain of ligase-like"/>
    <property type="match status" value="1"/>
</dbReference>
<protein>
    <submittedName>
        <fullName evidence="3">AMP-dependent synthetase and ligase</fullName>
    </submittedName>
</protein>